<dbReference type="Proteomes" id="UP000199045">
    <property type="component" value="Unassembled WGS sequence"/>
</dbReference>
<evidence type="ECO:0000313" key="3">
    <source>
        <dbReference type="Proteomes" id="UP000199045"/>
    </source>
</evidence>
<dbReference type="InterPro" id="IPR021428">
    <property type="entry name" value="DUF3078"/>
</dbReference>
<proteinExistence type="predicted"/>
<keyword evidence="1" id="KW-0732">Signal</keyword>
<dbReference type="STRING" id="104663.SAMN04488121_101853"/>
<protein>
    <recommendedName>
        <fullName evidence="4">DUF3078 domain-containing protein</fullName>
    </recommendedName>
</protein>
<evidence type="ECO:0000313" key="2">
    <source>
        <dbReference type="EMBL" id="SDF12043.1"/>
    </source>
</evidence>
<organism evidence="2 3">
    <name type="scientific">Chitinophaga filiformis</name>
    <name type="common">Myxococcus filiformis</name>
    <name type="synonym">Flexibacter filiformis</name>
    <dbReference type="NCBI Taxonomy" id="104663"/>
    <lineage>
        <taxon>Bacteria</taxon>
        <taxon>Pseudomonadati</taxon>
        <taxon>Bacteroidota</taxon>
        <taxon>Chitinophagia</taxon>
        <taxon>Chitinophagales</taxon>
        <taxon>Chitinophagaceae</taxon>
        <taxon>Chitinophaga</taxon>
    </lineage>
</organism>
<evidence type="ECO:0008006" key="4">
    <source>
        <dbReference type="Google" id="ProtNLM"/>
    </source>
</evidence>
<dbReference type="Pfam" id="PF11276">
    <property type="entry name" value="DUF3078"/>
    <property type="match status" value="1"/>
</dbReference>
<accession>A0A1G7IHC4</accession>
<reference evidence="2 3" key="1">
    <citation type="submission" date="2016-10" db="EMBL/GenBank/DDBJ databases">
        <authorList>
            <person name="de Groot N.N."/>
        </authorList>
    </citation>
    <scope>NUCLEOTIDE SEQUENCE [LARGE SCALE GENOMIC DNA]</scope>
    <source>
        <strain evidence="2 3">DSM 527</strain>
    </source>
</reference>
<name>A0A1G7IHC4_CHIFI</name>
<dbReference type="AlphaFoldDB" id="A0A1G7IHC4"/>
<feature type="signal peptide" evidence="1">
    <location>
        <begin position="1"/>
        <end position="20"/>
    </location>
</feature>
<dbReference type="EMBL" id="FNBN01000001">
    <property type="protein sequence ID" value="SDF12043.1"/>
    <property type="molecule type" value="Genomic_DNA"/>
</dbReference>
<feature type="chain" id="PRO_5011724042" description="DUF3078 domain-containing protein" evidence="1">
    <location>
        <begin position="21"/>
        <end position="316"/>
    </location>
</feature>
<sequence length="316" mass="35280">MKRSVLTIICFLVCSSLLYAQNDWMKTSREEASGKIKKDANDTVPALWKKGGIFNVNINQGSLTNWAAGGDKFSFSVASNLNAYAFYKKGKNNWDNVLDLAYGYVNTTSLGGRKSDDRIGVTTKYGYEVGKNLFLSALLDLRTQFTDGYLYPSSDTAKPTLVSRFFSPAYILVSPGLDYKPNDQLSVFFSPVTARYVVVVDDYLAAQGAFGVDTGKHVKNELGAYLTVNWVKTLAKNIVYKTRMDLFSDYKHNPQNIDLFWTNSLNLQVNKHISANVSVDMIYDDDVKVFKNEKTGVMGPRLQVKQVIGVGFTAKF</sequence>
<evidence type="ECO:0000256" key="1">
    <source>
        <dbReference type="SAM" id="SignalP"/>
    </source>
</evidence>
<gene>
    <name evidence="2" type="ORF">SAMN04488121_101853</name>
</gene>
<dbReference type="OrthoDB" id="1495718at2"/>
<dbReference type="RefSeq" id="WP_089829927.1">
    <property type="nucleotide sequence ID" value="NZ_FNBN01000001.1"/>
</dbReference>